<accession>A0A0C9TUY6</accession>
<sequence>SAPQSVKFRTREVIERIQSVIRSVDTHSWLRSMPHEFGAPKADTLKADKGRTMITVYLPLALVSMWGDSTTHKSMTTEHAVAYWSYMGVWLSRLKTVHTFVDYRPNGHMVIHIHHFLLSFGPVHSWWCFPFESLISQLQHLPTNNKFGMYQLASKGEQQ</sequence>
<reference evidence="1 2" key="1">
    <citation type="submission" date="2014-06" db="EMBL/GenBank/DDBJ databases">
        <authorList>
            <consortium name="DOE Joint Genome Institute"/>
            <person name="Kuo A."/>
            <person name="Kohler A."/>
            <person name="Nagy L.G."/>
            <person name="Floudas D."/>
            <person name="Copeland A."/>
            <person name="Barry K.W."/>
            <person name="Cichocki N."/>
            <person name="Veneault-Fourrey C."/>
            <person name="LaButti K."/>
            <person name="Lindquist E.A."/>
            <person name="Lipzen A."/>
            <person name="Lundell T."/>
            <person name="Morin E."/>
            <person name="Murat C."/>
            <person name="Sun H."/>
            <person name="Tunlid A."/>
            <person name="Henrissat B."/>
            <person name="Grigoriev I.V."/>
            <person name="Hibbett D.S."/>
            <person name="Martin F."/>
            <person name="Nordberg H.P."/>
            <person name="Cantor M.N."/>
            <person name="Hua S.X."/>
        </authorList>
    </citation>
    <scope>NUCLEOTIDE SEQUENCE [LARGE SCALE GENOMIC DNA]</scope>
    <source>
        <strain evidence="1 2">ATCC 200175</strain>
    </source>
</reference>
<feature type="non-terminal residue" evidence="1">
    <location>
        <position position="159"/>
    </location>
</feature>
<dbReference type="Proteomes" id="UP000053647">
    <property type="component" value="Unassembled WGS sequence"/>
</dbReference>
<dbReference type="EMBL" id="KN819388">
    <property type="protein sequence ID" value="KIJ11066.1"/>
    <property type="molecule type" value="Genomic_DNA"/>
</dbReference>
<protein>
    <submittedName>
        <fullName evidence="1">Uncharacterized protein</fullName>
    </submittedName>
</protein>
<organism evidence="1 2">
    <name type="scientific">Paxillus involutus ATCC 200175</name>
    <dbReference type="NCBI Taxonomy" id="664439"/>
    <lineage>
        <taxon>Eukaryota</taxon>
        <taxon>Fungi</taxon>
        <taxon>Dikarya</taxon>
        <taxon>Basidiomycota</taxon>
        <taxon>Agaricomycotina</taxon>
        <taxon>Agaricomycetes</taxon>
        <taxon>Agaricomycetidae</taxon>
        <taxon>Boletales</taxon>
        <taxon>Paxilineae</taxon>
        <taxon>Paxillaceae</taxon>
        <taxon>Paxillus</taxon>
    </lineage>
</organism>
<keyword evidence="2" id="KW-1185">Reference proteome</keyword>
<gene>
    <name evidence="1" type="ORF">PAXINDRAFT_85099</name>
</gene>
<dbReference type="AlphaFoldDB" id="A0A0C9TUY6"/>
<name>A0A0C9TUY6_PAXIN</name>
<reference evidence="2" key="2">
    <citation type="submission" date="2015-01" db="EMBL/GenBank/DDBJ databases">
        <title>Evolutionary Origins and Diversification of the Mycorrhizal Mutualists.</title>
        <authorList>
            <consortium name="DOE Joint Genome Institute"/>
            <consortium name="Mycorrhizal Genomics Consortium"/>
            <person name="Kohler A."/>
            <person name="Kuo A."/>
            <person name="Nagy L.G."/>
            <person name="Floudas D."/>
            <person name="Copeland A."/>
            <person name="Barry K.W."/>
            <person name="Cichocki N."/>
            <person name="Veneault-Fourrey C."/>
            <person name="LaButti K."/>
            <person name="Lindquist E.A."/>
            <person name="Lipzen A."/>
            <person name="Lundell T."/>
            <person name="Morin E."/>
            <person name="Murat C."/>
            <person name="Riley R."/>
            <person name="Ohm R."/>
            <person name="Sun H."/>
            <person name="Tunlid A."/>
            <person name="Henrissat B."/>
            <person name="Grigoriev I.V."/>
            <person name="Hibbett D.S."/>
            <person name="Martin F."/>
        </authorList>
    </citation>
    <scope>NUCLEOTIDE SEQUENCE [LARGE SCALE GENOMIC DNA]</scope>
    <source>
        <strain evidence="2">ATCC 200175</strain>
    </source>
</reference>
<evidence type="ECO:0000313" key="2">
    <source>
        <dbReference type="Proteomes" id="UP000053647"/>
    </source>
</evidence>
<dbReference type="OrthoDB" id="3247418at2759"/>
<dbReference type="HOGENOM" id="CLU_081367_1_0_1"/>
<evidence type="ECO:0000313" key="1">
    <source>
        <dbReference type="EMBL" id="KIJ11066.1"/>
    </source>
</evidence>
<proteinExistence type="predicted"/>